<evidence type="ECO:0000256" key="3">
    <source>
        <dbReference type="PIRSR" id="PIRSR613078-2"/>
    </source>
</evidence>
<dbReference type="SMART" id="SM00855">
    <property type="entry name" value="PGAM"/>
    <property type="match status" value="1"/>
</dbReference>
<feature type="binding site" evidence="3">
    <location>
        <position position="58"/>
    </location>
    <ligand>
        <name>substrate</name>
    </ligand>
</feature>
<keyword evidence="5" id="KW-1185">Reference proteome</keyword>
<dbReference type="PANTHER" id="PTHR48100">
    <property type="entry name" value="BROAD-SPECIFICITY PHOSPHATASE YOR283W-RELATED"/>
    <property type="match status" value="1"/>
</dbReference>
<dbReference type="RefSeq" id="WP_010964694.1">
    <property type="nucleotide sequence ID" value="NC_003030.1"/>
</dbReference>
<gene>
    <name evidence="4" type="primary">cobC</name>
    <name evidence="4" type="ordered locus">CA_C1385</name>
</gene>
<dbReference type="Gene3D" id="3.40.50.1240">
    <property type="entry name" value="Phosphoglycerate mutase-like"/>
    <property type="match status" value="1"/>
</dbReference>
<name>Q97JA1_CLOAB</name>
<dbReference type="InterPro" id="IPR017578">
    <property type="entry name" value="Ribazole_CobC"/>
</dbReference>
<dbReference type="InterPro" id="IPR013078">
    <property type="entry name" value="His_Pase_superF_clade-1"/>
</dbReference>
<dbReference type="Proteomes" id="UP000000814">
    <property type="component" value="Chromosome"/>
</dbReference>
<sequence>MLRITLVRHGETDSNRNKKYLGWTDVELNEKGIAEAEMVRDKLRDTKFDFVISSPLKRAKATAKIIRDTNIIYEDALKEINFGLWDNLSYKEIKDKYPDECEKWSSDWKSFVFPQGEGPKEMYTRVSNFMNKLKGMEGSILIVTHGGIIRSTIAYLLEMGIEGAWHFATNNCGITVIEVRDSYAVLKSLND</sequence>
<evidence type="ECO:0000256" key="2">
    <source>
        <dbReference type="PIRSR" id="PIRSR613078-1"/>
    </source>
</evidence>
<proteinExistence type="predicted"/>
<dbReference type="PIRSF" id="PIRSF000709">
    <property type="entry name" value="6PFK_2-Ptase"/>
    <property type="match status" value="1"/>
</dbReference>
<dbReference type="eggNOG" id="COG0406">
    <property type="taxonomic scope" value="Bacteria"/>
</dbReference>
<reference evidence="4 5" key="1">
    <citation type="journal article" date="2001" name="J. Bacteriol.">
        <title>Genome sequence and comparative analysis of the solvent-producing bacterium Clostridium acetobutylicum.</title>
        <authorList>
            <person name="Nolling J."/>
            <person name="Breton G."/>
            <person name="Omelchenko M.V."/>
            <person name="Makarova K.S."/>
            <person name="Zeng Q."/>
            <person name="Gibson R."/>
            <person name="Lee H.M."/>
            <person name="Dubois J."/>
            <person name="Qiu D."/>
            <person name="Hitti J."/>
            <person name="Wolf Y.I."/>
            <person name="Tatusov R.L."/>
            <person name="Sabathe F."/>
            <person name="Doucette-Stamm L."/>
            <person name="Soucaille P."/>
            <person name="Daly M.J."/>
            <person name="Bennett G.N."/>
            <person name="Koonin E.V."/>
            <person name="Smith D.R."/>
        </authorList>
    </citation>
    <scope>NUCLEOTIDE SEQUENCE [LARGE SCALE GENOMIC DNA]</scope>
    <source>
        <strain evidence="5">ATCC 824 / DSM 792 / JCM 1419 / LMG 5710 / VKM B-1787</strain>
    </source>
</reference>
<dbReference type="InterPro" id="IPR029033">
    <property type="entry name" value="His_PPase_superfam"/>
</dbReference>
<dbReference type="PATRIC" id="fig|272562.8.peg.1590"/>
<feature type="active site" description="Proton donor/acceptor" evidence="2">
    <location>
        <position position="79"/>
    </location>
</feature>
<dbReference type="PIR" id="F97070">
    <property type="entry name" value="F97070"/>
</dbReference>
<dbReference type="GO" id="GO:0043755">
    <property type="term" value="F:alpha-ribazole phosphatase activity"/>
    <property type="evidence" value="ECO:0007669"/>
    <property type="project" value="UniProtKB-UniRule"/>
</dbReference>
<feature type="active site" description="Tele-phosphohistidine intermediate" evidence="2">
    <location>
        <position position="9"/>
    </location>
</feature>
<dbReference type="GO" id="GO:0005737">
    <property type="term" value="C:cytoplasm"/>
    <property type="evidence" value="ECO:0007669"/>
    <property type="project" value="TreeGrafter"/>
</dbReference>
<dbReference type="EMBL" id="AE001437">
    <property type="protein sequence ID" value="AAK79353.1"/>
    <property type="molecule type" value="Genomic_DNA"/>
</dbReference>
<dbReference type="InterPro" id="IPR050275">
    <property type="entry name" value="PGM_Phosphatase"/>
</dbReference>
<dbReference type="KEGG" id="cac:CA_C1385"/>
<dbReference type="STRING" id="272562.CA_C1385"/>
<dbReference type="Pfam" id="PF00300">
    <property type="entry name" value="His_Phos_1"/>
    <property type="match status" value="1"/>
</dbReference>
<dbReference type="EC" id="3.1.3.73" evidence="1"/>
<evidence type="ECO:0000313" key="4">
    <source>
        <dbReference type="EMBL" id="AAK79353.1"/>
    </source>
</evidence>
<dbReference type="PANTHER" id="PTHR48100:SF59">
    <property type="entry name" value="ADENOSYLCOBALAMIN_ALPHA-RIBAZOLE PHOSPHATASE"/>
    <property type="match status" value="1"/>
</dbReference>
<accession>Q97JA1</accession>
<dbReference type="OrthoDB" id="7925971at2"/>
<evidence type="ECO:0000313" key="5">
    <source>
        <dbReference type="Proteomes" id="UP000000814"/>
    </source>
</evidence>
<feature type="binding site" evidence="3">
    <location>
        <begin position="8"/>
        <end position="15"/>
    </location>
    <ligand>
        <name>substrate</name>
    </ligand>
</feature>
<dbReference type="SUPFAM" id="SSF53254">
    <property type="entry name" value="Phosphoglycerate mutase-like"/>
    <property type="match status" value="1"/>
</dbReference>
<dbReference type="GeneID" id="44997890"/>
<dbReference type="HOGENOM" id="CLU_033323_8_4_9"/>
<dbReference type="GO" id="GO:0009236">
    <property type="term" value="P:cobalamin biosynthetic process"/>
    <property type="evidence" value="ECO:0007669"/>
    <property type="project" value="UniProtKB-UniRule"/>
</dbReference>
<dbReference type="InterPro" id="IPR001345">
    <property type="entry name" value="PG/BPGM_mutase_AS"/>
</dbReference>
<organism evidence="4 5">
    <name type="scientific">Clostridium acetobutylicum (strain ATCC 824 / DSM 792 / JCM 1419 / IAM 19013 / LMG 5710 / NBRC 13948 / NRRL B-527 / VKM B-1787 / 2291 / W)</name>
    <dbReference type="NCBI Taxonomy" id="272562"/>
    <lineage>
        <taxon>Bacteria</taxon>
        <taxon>Bacillati</taxon>
        <taxon>Bacillota</taxon>
        <taxon>Clostridia</taxon>
        <taxon>Eubacteriales</taxon>
        <taxon>Clostridiaceae</taxon>
        <taxon>Clostridium</taxon>
    </lineage>
</organism>
<evidence type="ECO:0000256" key="1">
    <source>
        <dbReference type="NCBIfam" id="TIGR03162"/>
    </source>
</evidence>
<dbReference type="CDD" id="cd07067">
    <property type="entry name" value="HP_PGM_like"/>
    <property type="match status" value="1"/>
</dbReference>
<dbReference type="PROSITE" id="PS00175">
    <property type="entry name" value="PG_MUTASE"/>
    <property type="match status" value="1"/>
</dbReference>
<protein>
    <recommendedName>
        <fullName evidence="1">Alpha-ribazole phosphatase</fullName>
        <ecNumber evidence="1">3.1.3.73</ecNumber>
    </recommendedName>
</protein>
<dbReference type="AlphaFoldDB" id="Q97JA1"/>
<dbReference type="NCBIfam" id="TIGR03162">
    <property type="entry name" value="ribazole_cobC"/>
    <property type="match status" value="1"/>
</dbReference>